<organism evidence="1">
    <name type="scientific">marine sediment metagenome</name>
    <dbReference type="NCBI Taxonomy" id="412755"/>
    <lineage>
        <taxon>unclassified sequences</taxon>
        <taxon>metagenomes</taxon>
        <taxon>ecological metagenomes</taxon>
    </lineage>
</organism>
<sequence>MVDDTNLNEATESLDDVARNVELLKKASSDLGVTTKNYIDSARQMADAFVGAPESAKKYQKGLESVENSVGRIIKKQEEMGDSAESENNKSVNSVKKLTGAMVEMGHKVAQALGMSSDAAKSLVKNIVTGLDAAGGLFAIKGIKKFTDEFEAASNLISEGQKPLLETKKLAMQVGMGFGQSFAEASSGMTDFHNAIAESITNTRSMGEEVGKVQNSLKAAFDTKEMTKNLQNLESANKGFE</sequence>
<proteinExistence type="predicted"/>
<accession>A0A0F9GHA6</accession>
<protein>
    <submittedName>
        <fullName evidence="1">Uncharacterized protein</fullName>
    </submittedName>
</protein>
<comment type="caution">
    <text evidence="1">The sequence shown here is derived from an EMBL/GenBank/DDBJ whole genome shotgun (WGS) entry which is preliminary data.</text>
</comment>
<name>A0A0F9GHA6_9ZZZZ</name>
<feature type="non-terminal residue" evidence="1">
    <location>
        <position position="241"/>
    </location>
</feature>
<dbReference type="AlphaFoldDB" id="A0A0F9GHA6"/>
<reference evidence="1" key="1">
    <citation type="journal article" date="2015" name="Nature">
        <title>Complex archaea that bridge the gap between prokaryotes and eukaryotes.</title>
        <authorList>
            <person name="Spang A."/>
            <person name="Saw J.H."/>
            <person name="Jorgensen S.L."/>
            <person name="Zaremba-Niedzwiedzka K."/>
            <person name="Martijn J."/>
            <person name="Lind A.E."/>
            <person name="van Eijk R."/>
            <person name="Schleper C."/>
            <person name="Guy L."/>
            <person name="Ettema T.J."/>
        </authorList>
    </citation>
    <scope>NUCLEOTIDE SEQUENCE</scope>
</reference>
<gene>
    <name evidence="1" type="ORF">LCGC14_1827690</name>
</gene>
<evidence type="ECO:0000313" key="1">
    <source>
        <dbReference type="EMBL" id="KKL98108.1"/>
    </source>
</evidence>
<dbReference type="EMBL" id="LAZR01017999">
    <property type="protein sequence ID" value="KKL98108.1"/>
    <property type="molecule type" value="Genomic_DNA"/>
</dbReference>